<feature type="binding site" evidence="11">
    <location>
        <position position="189"/>
    </location>
    <ligand>
        <name>Fe cation</name>
        <dbReference type="ChEBI" id="CHEBI:24875"/>
        <label>1</label>
    </ligand>
</feature>
<organism evidence="13 14">
    <name type="scientific">Triparma columacea</name>
    <dbReference type="NCBI Taxonomy" id="722753"/>
    <lineage>
        <taxon>Eukaryota</taxon>
        <taxon>Sar</taxon>
        <taxon>Stramenopiles</taxon>
        <taxon>Ochrophyta</taxon>
        <taxon>Bolidophyceae</taxon>
        <taxon>Parmales</taxon>
        <taxon>Triparmaceae</taxon>
        <taxon>Triparma</taxon>
    </lineage>
</organism>
<dbReference type="AlphaFoldDB" id="A0A9W7GNI7"/>
<dbReference type="EMBL" id="BRYA01000377">
    <property type="protein sequence ID" value="GMI48169.1"/>
    <property type="molecule type" value="Genomic_DNA"/>
</dbReference>
<feature type="binding site" evidence="11">
    <location>
        <position position="186"/>
    </location>
    <ligand>
        <name>Fe cation</name>
        <dbReference type="ChEBI" id="CHEBI:24875"/>
        <label>2</label>
    </ligand>
</feature>
<feature type="binding site" evidence="11">
    <location>
        <position position="272"/>
    </location>
    <ligand>
        <name>Fe cation</name>
        <dbReference type="ChEBI" id="CHEBI:24875"/>
        <label>2</label>
    </ligand>
</feature>
<keyword evidence="4" id="KW-0444">Lipid biosynthesis</keyword>
<comment type="cofactor">
    <cofactor evidence="11">
        <name>Fe cation</name>
        <dbReference type="ChEBI" id="CHEBI:24875"/>
    </cofactor>
    <text evidence="11">Binds 2 iron ions per subunit.</text>
</comment>
<feature type="signal peptide" evidence="12">
    <location>
        <begin position="1"/>
        <end position="16"/>
    </location>
</feature>
<evidence type="ECO:0000256" key="1">
    <source>
        <dbReference type="ARBA" id="ARBA00001954"/>
    </source>
</evidence>
<dbReference type="GO" id="GO:0006633">
    <property type="term" value="P:fatty acid biosynthetic process"/>
    <property type="evidence" value="ECO:0007669"/>
    <property type="project" value="UniProtKB-KW"/>
</dbReference>
<evidence type="ECO:0000256" key="7">
    <source>
        <dbReference type="ARBA" id="ARBA00023002"/>
    </source>
</evidence>
<dbReference type="InterPro" id="IPR009078">
    <property type="entry name" value="Ferritin-like_SF"/>
</dbReference>
<dbReference type="PANTHER" id="PTHR31155">
    <property type="entry name" value="ACYL- ACYL-CARRIER-PROTEIN DESATURASE-RELATED"/>
    <property type="match status" value="1"/>
</dbReference>
<comment type="cofactor">
    <cofactor evidence="1">
        <name>Fe(2+)</name>
        <dbReference type="ChEBI" id="CHEBI:29033"/>
    </cofactor>
</comment>
<dbReference type="GO" id="GO:0045300">
    <property type="term" value="F:stearoyl-[ACP] desaturase activity"/>
    <property type="evidence" value="ECO:0007669"/>
    <property type="project" value="InterPro"/>
</dbReference>
<evidence type="ECO:0000256" key="3">
    <source>
        <dbReference type="ARBA" id="ARBA00011738"/>
    </source>
</evidence>
<keyword evidence="8 11" id="KW-0408">Iron</keyword>
<keyword evidence="6" id="KW-0276">Fatty acid metabolism</keyword>
<keyword evidence="12" id="KW-0732">Signal</keyword>
<dbReference type="PIRSF" id="PIRSF000346">
    <property type="entry name" value="Dlt9_acylACP_des"/>
    <property type="match status" value="1"/>
</dbReference>
<evidence type="ECO:0000256" key="11">
    <source>
        <dbReference type="PIRSR" id="PIRSR000346-1"/>
    </source>
</evidence>
<proteinExistence type="inferred from homology"/>
<evidence type="ECO:0000256" key="12">
    <source>
        <dbReference type="SAM" id="SignalP"/>
    </source>
</evidence>
<keyword evidence="14" id="KW-1185">Reference proteome</keyword>
<name>A0A9W7GNI7_9STRA</name>
<dbReference type="GO" id="GO:0046872">
    <property type="term" value="F:metal ion binding"/>
    <property type="evidence" value="ECO:0007669"/>
    <property type="project" value="UniProtKB-KW"/>
</dbReference>
<dbReference type="InterPro" id="IPR012348">
    <property type="entry name" value="RNR-like"/>
</dbReference>
<reference evidence="14" key="1">
    <citation type="journal article" date="2023" name="Commun. Biol.">
        <title>Genome analysis of Parmales, the sister group of diatoms, reveals the evolutionary specialization of diatoms from phago-mixotrophs to photoautotrophs.</title>
        <authorList>
            <person name="Ban H."/>
            <person name="Sato S."/>
            <person name="Yoshikawa S."/>
            <person name="Yamada K."/>
            <person name="Nakamura Y."/>
            <person name="Ichinomiya M."/>
            <person name="Sato N."/>
            <person name="Blanc-Mathieu R."/>
            <person name="Endo H."/>
            <person name="Kuwata A."/>
            <person name="Ogata H."/>
        </authorList>
    </citation>
    <scope>NUCLEOTIDE SEQUENCE [LARGE SCALE GENOMIC DNA]</scope>
</reference>
<protein>
    <recommendedName>
        <fullName evidence="15">Acyl-[acyl-carrier-protein] desaturase</fullName>
    </recommendedName>
</protein>
<dbReference type="Pfam" id="PF03405">
    <property type="entry name" value="FA_desaturase_2"/>
    <property type="match status" value="1"/>
</dbReference>
<evidence type="ECO:0000256" key="6">
    <source>
        <dbReference type="ARBA" id="ARBA00022832"/>
    </source>
</evidence>
<feature type="binding site" evidence="11">
    <location>
        <position position="148"/>
    </location>
    <ligand>
        <name>Fe cation</name>
        <dbReference type="ChEBI" id="CHEBI:24875"/>
        <label>1</label>
    </ligand>
</feature>
<keyword evidence="5 11" id="KW-0479">Metal-binding</keyword>
<feature type="chain" id="PRO_5040914499" description="Acyl-[acyl-carrier-protein] desaturase" evidence="12">
    <location>
        <begin position="17"/>
        <end position="407"/>
    </location>
</feature>
<evidence type="ECO:0000256" key="8">
    <source>
        <dbReference type="ARBA" id="ARBA00023004"/>
    </source>
</evidence>
<dbReference type="Proteomes" id="UP001165065">
    <property type="component" value="Unassembled WGS sequence"/>
</dbReference>
<accession>A0A9W7GNI7</accession>
<keyword evidence="7" id="KW-0560">Oxidoreductase</keyword>
<dbReference type="CDD" id="cd01050">
    <property type="entry name" value="Acyl_ACP_Desat"/>
    <property type="match status" value="1"/>
</dbReference>
<comment type="subunit">
    <text evidence="3">Homodimer.</text>
</comment>
<evidence type="ECO:0000313" key="14">
    <source>
        <dbReference type="Proteomes" id="UP001165065"/>
    </source>
</evidence>
<evidence type="ECO:0000313" key="13">
    <source>
        <dbReference type="EMBL" id="GMI48169.1"/>
    </source>
</evidence>
<dbReference type="SUPFAM" id="SSF47240">
    <property type="entry name" value="Ferritin-like"/>
    <property type="match status" value="1"/>
</dbReference>
<evidence type="ECO:0008006" key="15">
    <source>
        <dbReference type="Google" id="ProtNLM"/>
    </source>
</evidence>
<dbReference type="Gene3D" id="1.10.620.20">
    <property type="entry name" value="Ribonucleotide Reductase, subunit A"/>
    <property type="match status" value="1"/>
</dbReference>
<comment type="similarity">
    <text evidence="2">Belongs to the fatty acid desaturase type 2 family.</text>
</comment>
<feature type="binding site" evidence="11">
    <location>
        <position position="275"/>
    </location>
    <ligand>
        <name>Fe cation</name>
        <dbReference type="ChEBI" id="CHEBI:24875"/>
        <label>2</label>
    </ligand>
</feature>
<gene>
    <name evidence="13" type="ORF">TrCOL_g12614</name>
</gene>
<sequence length="407" mass="46149">MFVSITLLCLLGGSQSFSNHFYSSKRSSLSLRVSPAMPPTDSSVLTPKELDSMKATMPKTKEDIQREISRDRYLYPKHVEVIRDFEDKVDSAVDDVLLETGANMWQPQDYLPDMEREDWVEQLKEFRGKAGTVADDTLVVLIGDMVTEEALPTYQTLLNTFEGCDDPEGDTQNAWARWSRGWTSEENRHGDLLNKYLYLGGRCNMRKVEETIQHLITSGFNPGAAQDPYRGFVYTSFQERATKVSHGNVAKLARSNGDDNLARICAMIAGDEARHERAYQSFCDEVIARDPDGFIEVFSDMMKAQIVMPAALMTDGADLSLYDNFSAVAQKLGVYTAVDYAEILQYLVDRWDLEHMTGISAVSEEKRDFLCNLPRRYMKLATRSMNKAVKDNSYETKAFSWINGRRA</sequence>
<evidence type="ECO:0000256" key="4">
    <source>
        <dbReference type="ARBA" id="ARBA00022516"/>
    </source>
</evidence>
<feature type="binding site" evidence="11">
    <location>
        <position position="272"/>
    </location>
    <ligand>
        <name>Fe cation</name>
        <dbReference type="ChEBI" id="CHEBI:24875"/>
        <label>1</label>
    </ligand>
</feature>
<evidence type="ECO:0000256" key="2">
    <source>
        <dbReference type="ARBA" id="ARBA00008749"/>
    </source>
</evidence>
<evidence type="ECO:0000256" key="10">
    <source>
        <dbReference type="ARBA" id="ARBA00023160"/>
    </source>
</evidence>
<comment type="caution">
    <text evidence="13">The sequence shown here is derived from an EMBL/GenBank/DDBJ whole genome shotgun (WGS) entry which is preliminary data.</text>
</comment>
<evidence type="ECO:0000256" key="9">
    <source>
        <dbReference type="ARBA" id="ARBA00023098"/>
    </source>
</evidence>
<feature type="binding site" evidence="11">
    <location>
        <position position="186"/>
    </location>
    <ligand>
        <name>Fe cation</name>
        <dbReference type="ChEBI" id="CHEBI:24875"/>
        <label>1</label>
    </ligand>
</feature>
<dbReference type="PANTHER" id="PTHR31155:SF9">
    <property type="entry name" value="STEAROYL-[ACYL-CARRIER-PROTEIN] 9-DESATURASE 7, CHLOROPLASTIC"/>
    <property type="match status" value="1"/>
</dbReference>
<feature type="binding site" evidence="11">
    <location>
        <position position="239"/>
    </location>
    <ligand>
        <name>Fe cation</name>
        <dbReference type="ChEBI" id="CHEBI:24875"/>
        <label>2</label>
    </ligand>
</feature>
<dbReference type="OrthoDB" id="1924153at2759"/>
<dbReference type="InterPro" id="IPR005067">
    <property type="entry name" value="Fatty_acid_desaturase-2"/>
</dbReference>
<keyword evidence="9" id="KW-0443">Lipid metabolism</keyword>
<keyword evidence="10" id="KW-0275">Fatty acid biosynthesis</keyword>
<evidence type="ECO:0000256" key="5">
    <source>
        <dbReference type="ARBA" id="ARBA00022723"/>
    </source>
</evidence>